<evidence type="ECO:0000313" key="10">
    <source>
        <dbReference type="EMBL" id="KAF5469614.1"/>
    </source>
</evidence>
<dbReference type="InterPro" id="IPR014720">
    <property type="entry name" value="dsRBD_dom"/>
</dbReference>
<keyword evidence="4" id="KW-0479">Metal-binding</keyword>
<dbReference type="SMART" id="SM00535">
    <property type="entry name" value="RIBOc"/>
    <property type="match status" value="1"/>
</dbReference>
<comment type="cofactor">
    <cofactor evidence="2">
        <name>Mg(2+)</name>
        <dbReference type="ChEBI" id="CHEBI:18420"/>
    </cofactor>
</comment>
<feature type="domain" description="RNase III" evidence="9">
    <location>
        <begin position="63"/>
        <end position="142"/>
    </location>
</feature>
<accession>A0A834CSJ2</accession>
<dbReference type="CDD" id="cd00593">
    <property type="entry name" value="RIBOc"/>
    <property type="match status" value="1"/>
</dbReference>
<dbReference type="Gene3D" id="1.10.1520.10">
    <property type="entry name" value="Ribonuclease III domain"/>
    <property type="match status" value="3"/>
</dbReference>
<evidence type="ECO:0000256" key="6">
    <source>
        <dbReference type="ARBA" id="ARBA00022801"/>
    </source>
</evidence>
<evidence type="ECO:0000256" key="8">
    <source>
        <dbReference type="ARBA" id="ARBA00022884"/>
    </source>
</evidence>
<comment type="caution">
    <text evidence="10">The sequence shown here is derived from an EMBL/GenBank/DDBJ whole genome shotgun (WGS) entry which is preliminary data.</text>
</comment>
<evidence type="ECO:0000313" key="11">
    <source>
        <dbReference type="Proteomes" id="UP000619265"/>
    </source>
</evidence>
<dbReference type="PROSITE" id="PS50142">
    <property type="entry name" value="RNASE_3_2"/>
    <property type="match status" value="3"/>
</dbReference>
<dbReference type="GO" id="GO:0003723">
    <property type="term" value="F:RNA binding"/>
    <property type="evidence" value="ECO:0007669"/>
    <property type="project" value="UniProtKB-KW"/>
</dbReference>
<dbReference type="Pfam" id="PF00035">
    <property type="entry name" value="dsrm"/>
    <property type="match status" value="1"/>
</dbReference>
<dbReference type="Pfam" id="PF00636">
    <property type="entry name" value="Ribonuclease_3"/>
    <property type="match status" value="1"/>
</dbReference>
<dbReference type="SUPFAM" id="SSF69065">
    <property type="entry name" value="RNase III domain-like"/>
    <property type="match status" value="3"/>
</dbReference>
<comment type="cofactor">
    <cofactor evidence="1">
        <name>Mn(2+)</name>
        <dbReference type="ChEBI" id="CHEBI:29035"/>
    </cofactor>
</comment>
<keyword evidence="5" id="KW-0255">Endonuclease</keyword>
<dbReference type="Proteomes" id="UP000619265">
    <property type="component" value="Unassembled WGS sequence"/>
</dbReference>
<dbReference type="GO" id="GO:0006396">
    <property type="term" value="P:RNA processing"/>
    <property type="evidence" value="ECO:0007669"/>
    <property type="project" value="InterPro"/>
</dbReference>
<dbReference type="InterPro" id="IPR036389">
    <property type="entry name" value="RNase_III_sf"/>
</dbReference>
<dbReference type="PANTHER" id="PTHR14950:SF15">
    <property type="entry name" value="DICER-LIKE PROTEIN 4"/>
    <property type="match status" value="1"/>
</dbReference>
<evidence type="ECO:0000256" key="2">
    <source>
        <dbReference type="ARBA" id="ARBA00001946"/>
    </source>
</evidence>
<evidence type="ECO:0000256" key="1">
    <source>
        <dbReference type="ARBA" id="ARBA00001936"/>
    </source>
</evidence>
<keyword evidence="8" id="KW-0694">RNA-binding</keyword>
<reference evidence="10" key="1">
    <citation type="submission" date="2015-10" db="EMBL/GenBank/DDBJ databases">
        <authorList>
            <person name="Martinez-Garcia P.J."/>
            <person name="Crepeau M.W."/>
            <person name="Puiu D."/>
            <person name="Gonzalez-Ibeas D."/>
            <person name="Whalen J."/>
            <person name="Stevens K."/>
            <person name="Paul R."/>
            <person name="Butterfield T."/>
            <person name="Britton M."/>
            <person name="Reagan R."/>
            <person name="Chakraborty S."/>
            <person name="Walawage S.L."/>
            <person name="Vasquez-Gross H.A."/>
            <person name="Cardeno C."/>
            <person name="Famula R."/>
            <person name="Pratt K."/>
            <person name="Kuruganti S."/>
            <person name="Aradhya M.K."/>
            <person name="Leslie C.A."/>
            <person name="Dandekar A.M."/>
            <person name="Salzberg S.L."/>
            <person name="Wegrzyn J.L."/>
            <person name="Langley C.H."/>
            <person name="Neale D.B."/>
        </authorList>
    </citation>
    <scope>NUCLEOTIDE SEQUENCE</scope>
    <source>
        <tissue evidence="10">Leaves</tissue>
    </source>
</reference>
<evidence type="ECO:0000259" key="9">
    <source>
        <dbReference type="PROSITE" id="PS50142"/>
    </source>
</evidence>
<evidence type="ECO:0000256" key="3">
    <source>
        <dbReference type="ARBA" id="ARBA00022722"/>
    </source>
</evidence>
<dbReference type="GO" id="GO:0046872">
    <property type="term" value="F:metal ion binding"/>
    <property type="evidence" value="ECO:0007669"/>
    <property type="project" value="UniProtKB-KW"/>
</dbReference>
<evidence type="ECO:0000256" key="7">
    <source>
        <dbReference type="ARBA" id="ARBA00022842"/>
    </source>
</evidence>
<dbReference type="AlphaFoldDB" id="A0A834CSJ2"/>
<organism evidence="10 11">
    <name type="scientific">Juglans regia</name>
    <name type="common">English walnut</name>
    <dbReference type="NCBI Taxonomy" id="51240"/>
    <lineage>
        <taxon>Eukaryota</taxon>
        <taxon>Viridiplantae</taxon>
        <taxon>Streptophyta</taxon>
        <taxon>Embryophyta</taxon>
        <taxon>Tracheophyta</taxon>
        <taxon>Spermatophyta</taxon>
        <taxon>Magnoliopsida</taxon>
        <taxon>eudicotyledons</taxon>
        <taxon>Gunneridae</taxon>
        <taxon>Pentapetalae</taxon>
        <taxon>rosids</taxon>
        <taxon>fabids</taxon>
        <taxon>Fagales</taxon>
        <taxon>Juglandaceae</taxon>
        <taxon>Juglans</taxon>
    </lineage>
</organism>
<dbReference type="InterPro" id="IPR000999">
    <property type="entry name" value="RNase_III_dom"/>
</dbReference>
<feature type="non-terminal residue" evidence="10">
    <location>
        <position position="381"/>
    </location>
</feature>
<dbReference type="SUPFAM" id="SSF54768">
    <property type="entry name" value="dsRNA-binding domain-like"/>
    <property type="match status" value="1"/>
</dbReference>
<dbReference type="EMBL" id="LIHL02000006">
    <property type="protein sequence ID" value="KAF5469614.1"/>
    <property type="molecule type" value="Genomic_DNA"/>
</dbReference>
<dbReference type="GO" id="GO:0004525">
    <property type="term" value="F:ribonuclease III activity"/>
    <property type="evidence" value="ECO:0007669"/>
    <property type="project" value="InterPro"/>
</dbReference>
<sequence>LHKKTIADVVEALVGAFIVDSGFRAAIAFLRWIGIQVDFEASQVSKACIASTSYIPLATSLDIPSPENLLGYQFLHRGLLIQAFVHPSHNKNGGGCYQRLEFLGDAVLDYLITSYLCSAYPKLKPGQLTDLRSVFVNNEAFANLARLEFLGDAVLDYLITSYLYSAYPKLKPGQLTDLRSLFVNSEAFANLALERSFHKFLICDSSSLTEAIEMYVAAVKMQAPEGSLLEGPKCPKAMGDLVESSLGAILLDSGFNLELMWTIMLSFLDPIMRFSSLQISPFRELQELCQSYNWDLQFLTSEKGGMSLVEAQVNGKDVCATASATYGNKKDAIRIASRKISTILKVGQTKRRQDHDCMKSVLLTVGKPLYLNVAERKDQAT</sequence>
<feature type="domain" description="RNase III" evidence="9">
    <location>
        <begin position="1"/>
        <end position="22"/>
    </location>
</feature>
<gene>
    <name evidence="10" type="ORF">F2P56_013673</name>
</gene>
<evidence type="ECO:0000256" key="5">
    <source>
        <dbReference type="ARBA" id="ARBA00022759"/>
    </source>
</evidence>
<feature type="domain" description="RNase III" evidence="9">
    <location>
        <begin position="143"/>
        <end position="254"/>
    </location>
</feature>
<dbReference type="Gramene" id="Jr06_20120_p1">
    <property type="protein sequence ID" value="cds.Jr06_20120_p1"/>
    <property type="gene ID" value="Jr06_20120"/>
</dbReference>
<keyword evidence="6" id="KW-0378">Hydrolase</keyword>
<evidence type="ECO:0000256" key="4">
    <source>
        <dbReference type="ARBA" id="ARBA00022723"/>
    </source>
</evidence>
<protein>
    <recommendedName>
        <fullName evidence="9">RNase III domain-containing protein</fullName>
    </recommendedName>
</protein>
<dbReference type="PANTHER" id="PTHR14950">
    <property type="entry name" value="DICER-RELATED"/>
    <property type="match status" value="1"/>
</dbReference>
<keyword evidence="3" id="KW-0540">Nuclease</keyword>
<reference evidence="10" key="2">
    <citation type="submission" date="2020-03" db="EMBL/GenBank/DDBJ databases">
        <title>Walnut 2.0.</title>
        <authorList>
            <person name="Marrano A."/>
            <person name="Britton M."/>
            <person name="Zimin A.V."/>
            <person name="Zaini P.A."/>
            <person name="Workman R."/>
            <person name="Puiu D."/>
            <person name="Bianco L."/>
            <person name="Allen B.J."/>
            <person name="Troggio M."/>
            <person name="Leslie C.A."/>
            <person name="Timp W."/>
            <person name="Dendekar A."/>
            <person name="Salzberg S.L."/>
            <person name="Neale D.B."/>
        </authorList>
    </citation>
    <scope>NUCLEOTIDE SEQUENCE</scope>
    <source>
        <tissue evidence="10">Leaves</tissue>
    </source>
</reference>
<name>A0A834CSJ2_JUGRE</name>
<proteinExistence type="predicted"/>
<keyword evidence="7" id="KW-0460">Magnesium</keyword>
<dbReference type="FunFam" id="1.10.1520.10:FF:000004">
    <property type="entry name" value="Endoribonuclease dicer-like 1"/>
    <property type="match status" value="1"/>
</dbReference>
<dbReference type="PROSITE" id="PS00517">
    <property type="entry name" value="RNASE_3_1"/>
    <property type="match status" value="1"/>
</dbReference>